<protein>
    <submittedName>
        <fullName evidence="5">Nucleotide exchange factor GrpE</fullName>
    </submittedName>
</protein>
<feature type="compositionally biased region" description="Polar residues" evidence="4">
    <location>
        <begin position="1"/>
        <end position="10"/>
    </location>
</feature>
<dbReference type="GO" id="GO:0042803">
    <property type="term" value="F:protein homodimerization activity"/>
    <property type="evidence" value="ECO:0007669"/>
    <property type="project" value="InterPro"/>
</dbReference>
<dbReference type="Gene3D" id="1.25.40.10">
    <property type="entry name" value="Tetratricopeptide repeat domain"/>
    <property type="match status" value="1"/>
</dbReference>
<keyword evidence="1" id="KW-0143">Chaperone</keyword>
<evidence type="ECO:0000313" key="5">
    <source>
        <dbReference type="EMBL" id="OGM06559.1"/>
    </source>
</evidence>
<reference evidence="5 6" key="1">
    <citation type="journal article" date="2016" name="Nat. Commun.">
        <title>Thousands of microbial genomes shed light on interconnected biogeochemical processes in an aquifer system.</title>
        <authorList>
            <person name="Anantharaman K."/>
            <person name="Brown C.T."/>
            <person name="Hug L.A."/>
            <person name="Sharon I."/>
            <person name="Castelle C.J."/>
            <person name="Probst A.J."/>
            <person name="Thomas B.C."/>
            <person name="Singh A."/>
            <person name="Wilkins M.J."/>
            <person name="Karaoz U."/>
            <person name="Brodie E.L."/>
            <person name="Williams K.H."/>
            <person name="Hubbard S.S."/>
            <person name="Banfield J.F."/>
        </authorList>
    </citation>
    <scope>NUCLEOTIDE SEQUENCE [LARGE SCALE GENOMIC DNA]</scope>
</reference>
<dbReference type="InterPro" id="IPR000740">
    <property type="entry name" value="GrpE"/>
</dbReference>
<dbReference type="Pfam" id="PF13181">
    <property type="entry name" value="TPR_8"/>
    <property type="match status" value="2"/>
</dbReference>
<dbReference type="InterPro" id="IPR009012">
    <property type="entry name" value="GrpE_head"/>
</dbReference>
<evidence type="ECO:0000256" key="4">
    <source>
        <dbReference type="SAM" id="MobiDB-lite"/>
    </source>
</evidence>
<dbReference type="AlphaFoldDB" id="A0A1F7WVV0"/>
<dbReference type="GO" id="GO:0006457">
    <property type="term" value="P:protein folding"/>
    <property type="evidence" value="ECO:0007669"/>
    <property type="project" value="InterPro"/>
</dbReference>
<evidence type="ECO:0000256" key="1">
    <source>
        <dbReference type="ARBA" id="ARBA00023186"/>
    </source>
</evidence>
<dbReference type="GO" id="GO:0051087">
    <property type="term" value="F:protein-folding chaperone binding"/>
    <property type="evidence" value="ECO:0007669"/>
    <property type="project" value="InterPro"/>
</dbReference>
<feature type="repeat" description="TPR" evidence="2">
    <location>
        <begin position="465"/>
        <end position="498"/>
    </location>
</feature>
<evidence type="ECO:0000256" key="2">
    <source>
        <dbReference type="PROSITE-ProRule" id="PRU00339"/>
    </source>
</evidence>
<keyword evidence="3" id="KW-0175">Coiled coil</keyword>
<keyword evidence="2" id="KW-0802">TPR repeat</keyword>
<dbReference type="InterPro" id="IPR019734">
    <property type="entry name" value="TPR_rpt"/>
</dbReference>
<proteinExistence type="predicted"/>
<feature type="repeat" description="TPR" evidence="2">
    <location>
        <begin position="431"/>
        <end position="464"/>
    </location>
</feature>
<dbReference type="PROSITE" id="PS50005">
    <property type="entry name" value="TPR"/>
    <property type="match status" value="2"/>
</dbReference>
<comment type="caution">
    <text evidence="5">The sequence shown here is derived from an EMBL/GenBank/DDBJ whole genome shotgun (WGS) entry which is preliminary data.</text>
</comment>
<dbReference type="Gene3D" id="2.30.22.10">
    <property type="entry name" value="Head domain of nucleotide exchange factor GrpE"/>
    <property type="match status" value="1"/>
</dbReference>
<dbReference type="STRING" id="1817813.A2008_05740"/>
<feature type="coiled-coil region" evidence="3">
    <location>
        <begin position="224"/>
        <end position="268"/>
    </location>
</feature>
<evidence type="ECO:0000256" key="3">
    <source>
        <dbReference type="SAM" id="Coils"/>
    </source>
</evidence>
<dbReference type="SUPFAM" id="SSF51064">
    <property type="entry name" value="Head domain of nucleotide exchange factor GrpE"/>
    <property type="match status" value="1"/>
</dbReference>
<dbReference type="Proteomes" id="UP000178735">
    <property type="component" value="Unassembled WGS sequence"/>
</dbReference>
<dbReference type="SMART" id="SM00028">
    <property type="entry name" value="TPR"/>
    <property type="match status" value="2"/>
</dbReference>
<dbReference type="Pfam" id="PF01025">
    <property type="entry name" value="GrpE"/>
    <property type="match status" value="1"/>
</dbReference>
<feature type="region of interest" description="Disordered" evidence="4">
    <location>
        <begin position="1"/>
        <end position="25"/>
    </location>
</feature>
<dbReference type="GO" id="GO:0000774">
    <property type="term" value="F:adenyl-nucleotide exchange factor activity"/>
    <property type="evidence" value="ECO:0007669"/>
    <property type="project" value="InterPro"/>
</dbReference>
<dbReference type="EMBL" id="MGFH01000058">
    <property type="protein sequence ID" value="OGM06559.1"/>
    <property type="molecule type" value="Genomic_DNA"/>
</dbReference>
<dbReference type="SUPFAM" id="SSF48452">
    <property type="entry name" value="TPR-like"/>
    <property type="match status" value="1"/>
</dbReference>
<gene>
    <name evidence="5" type="ORF">A2008_05740</name>
</gene>
<accession>A0A1F7WVV0</accession>
<organism evidence="5 6">
    <name type="scientific">Candidatus Wallbacteria bacterium GWC2_49_35</name>
    <dbReference type="NCBI Taxonomy" id="1817813"/>
    <lineage>
        <taxon>Bacteria</taxon>
        <taxon>Candidatus Walliibacteriota</taxon>
    </lineage>
</organism>
<evidence type="ECO:0000313" key="6">
    <source>
        <dbReference type="Proteomes" id="UP000178735"/>
    </source>
</evidence>
<name>A0A1F7WVV0_9BACT</name>
<dbReference type="InterPro" id="IPR011990">
    <property type="entry name" value="TPR-like_helical_dom_sf"/>
</dbReference>
<sequence length="525" mass="59808">MTDSDNNLKNMPQDGGAGDQLKKVQQQLVQKDNLIRLLQAQLKKQKDSPGDSSSADNSVILANLEDEIKKLSGELKEKDAENASLKREKDELSSARTEIEIEFESLKRQFEIVSEKQSNAVSEGESKISGELNEKISELQDKLARKDEEIQKIKYKLESEAAEAAKLKDVLRENEIRLKQSQLETGSSDAGYATASKIIEKHIKGGKYLPEESSKMIDMLSGVSHEMAKTIDDKEKEIEKLLSKLKKLETSDSQYGSLADQNKQLEEKVKYLKTISESHVNENYSHFKVLVNHVIQILDEFYDAFNLLNNNDMAGFKTKTTAVFEMLKSSLKTVNVFPIATIGEKYNSKFHEIVEFVRSKEHEDDTIVDEALKGYTLNDELVRPARVKVIKNRFKCSACGNISRVGSQFCDSCGNKLETLSVPYKDIKNTSTLYFQTGKIFEEKNMLEKAREYYQQAVTLEPLQYQYLYHLARVLEMLGDYENSVACFKKVSETDPHYEEVCHHIKNIETKINIINGIKNIVTYK</sequence>